<feature type="compositionally biased region" description="Basic residues" evidence="1">
    <location>
        <begin position="31"/>
        <end position="45"/>
    </location>
</feature>
<proteinExistence type="predicted"/>
<reference evidence="2" key="1">
    <citation type="submission" date="2017-07" db="EMBL/GenBank/DDBJ databases">
        <title>Taro Niue Genome Assembly and Annotation.</title>
        <authorList>
            <person name="Atibalentja N."/>
            <person name="Keating K."/>
            <person name="Fields C.J."/>
        </authorList>
    </citation>
    <scope>NUCLEOTIDE SEQUENCE</scope>
    <source>
        <strain evidence="2">Niue_2</strain>
        <tissue evidence="2">Leaf</tissue>
    </source>
</reference>
<comment type="caution">
    <text evidence="2">The sequence shown here is derived from an EMBL/GenBank/DDBJ whole genome shotgun (WGS) entry which is preliminary data.</text>
</comment>
<dbReference type="EMBL" id="NMUH01004647">
    <property type="protein sequence ID" value="MQM10344.1"/>
    <property type="molecule type" value="Genomic_DNA"/>
</dbReference>
<feature type="non-terminal residue" evidence="2">
    <location>
        <position position="1"/>
    </location>
</feature>
<accession>A0A843X138</accession>
<organism evidence="2 3">
    <name type="scientific">Colocasia esculenta</name>
    <name type="common">Wild taro</name>
    <name type="synonym">Arum esculentum</name>
    <dbReference type="NCBI Taxonomy" id="4460"/>
    <lineage>
        <taxon>Eukaryota</taxon>
        <taxon>Viridiplantae</taxon>
        <taxon>Streptophyta</taxon>
        <taxon>Embryophyta</taxon>
        <taxon>Tracheophyta</taxon>
        <taxon>Spermatophyta</taxon>
        <taxon>Magnoliopsida</taxon>
        <taxon>Liliopsida</taxon>
        <taxon>Araceae</taxon>
        <taxon>Aroideae</taxon>
        <taxon>Colocasieae</taxon>
        <taxon>Colocasia</taxon>
    </lineage>
</organism>
<protein>
    <submittedName>
        <fullName evidence="2">Uncharacterized protein</fullName>
    </submittedName>
</protein>
<evidence type="ECO:0000256" key="1">
    <source>
        <dbReference type="SAM" id="MobiDB-lite"/>
    </source>
</evidence>
<feature type="region of interest" description="Disordered" evidence="1">
    <location>
        <begin position="65"/>
        <end position="88"/>
    </location>
</feature>
<sequence length="88" mass="9612">CCNDPTSRTSARDPEGPAATHGSEDPEGYKKKSAILKGHTPRTCKKATLNSHSTRVLTLITHTARNARWNQPPPQPSGNELLQQRVPT</sequence>
<dbReference type="Proteomes" id="UP000652761">
    <property type="component" value="Unassembled WGS sequence"/>
</dbReference>
<name>A0A843X138_COLES</name>
<evidence type="ECO:0000313" key="3">
    <source>
        <dbReference type="Proteomes" id="UP000652761"/>
    </source>
</evidence>
<feature type="compositionally biased region" description="Polar residues" evidence="1">
    <location>
        <begin position="77"/>
        <end position="88"/>
    </location>
</feature>
<feature type="region of interest" description="Disordered" evidence="1">
    <location>
        <begin position="1"/>
        <end position="50"/>
    </location>
</feature>
<gene>
    <name evidence="2" type="ORF">Taro_043237</name>
</gene>
<dbReference type="AlphaFoldDB" id="A0A843X138"/>
<keyword evidence="3" id="KW-1185">Reference proteome</keyword>
<evidence type="ECO:0000313" key="2">
    <source>
        <dbReference type="EMBL" id="MQM10344.1"/>
    </source>
</evidence>